<dbReference type="EMBL" id="AXZG01000042">
    <property type="protein sequence ID" value="ERT66079.1"/>
    <property type="molecule type" value="Genomic_DNA"/>
</dbReference>
<dbReference type="Proteomes" id="UP000017174">
    <property type="component" value="Unassembled WGS sequence"/>
</dbReference>
<accession>U7V4J0</accession>
<evidence type="ECO:0000313" key="1">
    <source>
        <dbReference type="EMBL" id="ERT66079.1"/>
    </source>
</evidence>
<proteinExistence type="predicted"/>
<dbReference type="AlphaFoldDB" id="U7V4J0"/>
<evidence type="ECO:0000313" key="2">
    <source>
        <dbReference type="Proteomes" id="UP000017174"/>
    </source>
</evidence>
<comment type="caution">
    <text evidence="1">The sequence shown here is derived from an EMBL/GenBank/DDBJ whole genome shotgun (WGS) entry which is preliminary data.</text>
</comment>
<sequence>MFTGGVSRVNIFTGAAADLRRSEHLTVLLYTHRNKDIRAHYDIFTGQG</sequence>
<name>U7V4J0_9MICC</name>
<dbReference type="HOGENOM" id="CLU_3157394_0_0_11"/>
<protein>
    <submittedName>
        <fullName evidence="1">Uncharacterized protein</fullName>
    </submittedName>
</protein>
<organism evidence="1 2">
    <name type="scientific">Rothia aeria F0184</name>
    <dbReference type="NCBI Taxonomy" id="888019"/>
    <lineage>
        <taxon>Bacteria</taxon>
        <taxon>Bacillati</taxon>
        <taxon>Actinomycetota</taxon>
        <taxon>Actinomycetes</taxon>
        <taxon>Micrococcales</taxon>
        <taxon>Micrococcaceae</taxon>
        <taxon>Rothia</taxon>
    </lineage>
</organism>
<gene>
    <name evidence="1" type="ORF">HMPREF0742_01449</name>
</gene>
<reference evidence="1 2" key="1">
    <citation type="submission" date="2013-08" db="EMBL/GenBank/DDBJ databases">
        <authorList>
            <person name="Weinstock G."/>
            <person name="Sodergren E."/>
            <person name="Wylie T."/>
            <person name="Fulton L."/>
            <person name="Fulton R."/>
            <person name="Fronick C."/>
            <person name="O'Laughlin M."/>
            <person name="Godfrey J."/>
            <person name="Miner T."/>
            <person name="Herter B."/>
            <person name="Appelbaum E."/>
            <person name="Cordes M."/>
            <person name="Lek S."/>
            <person name="Wollam A."/>
            <person name="Pepin K.H."/>
            <person name="Palsikar V.B."/>
            <person name="Mitreva M."/>
            <person name="Wilson R.K."/>
        </authorList>
    </citation>
    <scope>NUCLEOTIDE SEQUENCE [LARGE SCALE GENOMIC DNA]</scope>
    <source>
        <strain evidence="1 2">F0184</strain>
    </source>
</reference>
<dbReference type="PATRIC" id="fig|888019.4.peg.1219"/>